<accession>A0A225D738</accession>
<organism evidence="2 3">
    <name type="scientific">Fimbriiglobus ruber</name>
    <dbReference type="NCBI Taxonomy" id="1908690"/>
    <lineage>
        <taxon>Bacteria</taxon>
        <taxon>Pseudomonadati</taxon>
        <taxon>Planctomycetota</taxon>
        <taxon>Planctomycetia</taxon>
        <taxon>Gemmatales</taxon>
        <taxon>Gemmataceae</taxon>
        <taxon>Fimbriiglobus</taxon>
    </lineage>
</organism>
<name>A0A225D738_9BACT</name>
<dbReference type="RefSeq" id="WP_088258662.1">
    <property type="nucleotide sequence ID" value="NZ_NIDE01000017.1"/>
</dbReference>
<keyword evidence="3" id="KW-1185">Reference proteome</keyword>
<proteinExistence type="predicted"/>
<dbReference type="OrthoDB" id="298779at2"/>
<evidence type="ECO:0000313" key="2">
    <source>
        <dbReference type="EMBL" id="OWK35464.1"/>
    </source>
</evidence>
<evidence type="ECO:0000256" key="1">
    <source>
        <dbReference type="SAM" id="MobiDB-lite"/>
    </source>
</evidence>
<evidence type="ECO:0000313" key="3">
    <source>
        <dbReference type="Proteomes" id="UP000214646"/>
    </source>
</evidence>
<dbReference type="Proteomes" id="UP000214646">
    <property type="component" value="Unassembled WGS sequence"/>
</dbReference>
<sequence length="136" mass="15243">MAPNKILEQWREGNNRSAEKPQEDPLDPPGDTFEEPSGDGRTSRHQVFGIQIEDSNRDLWFIPYATILPSKLGPVNGGRYTFKIAGDTENIELEIEGPVSAVRYALDKLCSGKRELLRPNELTITAIRVKVVPVKK</sequence>
<gene>
    <name evidence="2" type="ORF">FRUB_08027</name>
</gene>
<protein>
    <submittedName>
        <fullName evidence="2">Uncharacterized protein</fullName>
    </submittedName>
</protein>
<feature type="compositionally biased region" description="Basic and acidic residues" evidence="1">
    <location>
        <begin position="8"/>
        <end position="23"/>
    </location>
</feature>
<dbReference type="AlphaFoldDB" id="A0A225D738"/>
<reference evidence="3" key="1">
    <citation type="submission" date="2017-06" db="EMBL/GenBank/DDBJ databases">
        <title>Genome analysis of Fimbriiglobus ruber SP5, the first member of the order Planctomycetales with confirmed chitinolytic capability.</title>
        <authorList>
            <person name="Ravin N.V."/>
            <person name="Rakitin A.L."/>
            <person name="Ivanova A.A."/>
            <person name="Beletsky A.V."/>
            <person name="Kulichevskaya I.S."/>
            <person name="Mardanov A.V."/>
            <person name="Dedysh S.N."/>
        </authorList>
    </citation>
    <scope>NUCLEOTIDE SEQUENCE [LARGE SCALE GENOMIC DNA]</scope>
    <source>
        <strain evidence="3">SP5</strain>
    </source>
</reference>
<dbReference type="EMBL" id="NIDE01000017">
    <property type="protein sequence ID" value="OWK35464.1"/>
    <property type="molecule type" value="Genomic_DNA"/>
</dbReference>
<comment type="caution">
    <text evidence="2">The sequence shown here is derived from an EMBL/GenBank/DDBJ whole genome shotgun (WGS) entry which is preliminary data.</text>
</comment>
<feature type="region of interest" description="Disordered" evidence="1">
    <location>
        <begin position="1"/>
        <end position="44"/>
    </location>
</feature>